<dbReference type="EMBL" id="GG738935">
    <property type="protein sequence ID" value="EFC36219.1"/>
    <property type="molecule type" value="Genomic_DNA"/>
</dbReference>
<comment type="similarity">
    <text evidence="1">Belongs to the isochorismatase family.</text>
</comment>
<evidence type="ECO:0000259" key="8">
    <source>
        <dbReference type="Pfam" id="PF00857"/>
    </source>
</evidence>
<dbReference type="KEGG" id="ngr:NAEGRDRAFT_60047"/>
<dbReference type="NCBIfam" id="NF008623">
    <property type="entry name" value="PRK11609.1"/>
    <property type="match status" value="1"/>
</dbReference>
<comment type="pathway">
    <text evidence="5">Cofactor biosynthesis; nicotinate biosynthesis; nicotinate from nicotinamide: step 1/1.</text>
</comment>
<evidence type="ECO:0000256" key="6">
    <source>
        <dbReference type="ARBA" id="ARBA00039017"/>
    </source>
</evidence>
<evidence type="ECO:0000256" key="4">
    <source>
        <dbReference type="ARBA" id="ARBA00022801"/>
    </source>
</evidence>
<dbReference type="InterPro" id="IPR000868">
    <property type="entry name" value="Isochorismatase-like_dom"/>
</dbReference>
<evidence type="ECO:0000256" key="1">
    <source>
        <dbReference type="ARBA" id="ARBA00006336"/>
    </source>
</evidence>
<dbReference type="Pfam" id="PF00857">
    <property type="entry name" value="Isochorismatase"/>
    <property type="match status" value="1"/>
</dbReference>
<keyword evidence="4" id="KW-0378">Hydrolase</keyword>
<dbReference type="FunCoup" id="D2W3Y7">
    <property type="interactions" value="79"/>
</dbReference>
<dbReference type="InterPro" id="IPR052347">
    <property type="entry name" value="Isochorismatase_Nicotinamidase"/>
</dbReference>
<dbReference type="Proteomes" id="UP000006671">
    <property type="component" value="Unassembled WGS sequence"/>
</dbReference>
<organism evidence="10">
    <name type="scientific">Naegleria gruberi</name>
    <name type="common">Amoeba</name>
    <dbReference type="NCBI Taxonomy" id="5762"/>
    <lineage>
        <taxon>Eukaryota</taxon>
        <taxon>Discoba</taxon>
        <taxon>Heterolobosea</taxon>
        <taxon>Tetramitia</taxon>
        <taxon>Eutetramitia</taxon>
        <taxon>Vahlkampfiidae</taxon>
        <taxon>Naegleria</taxon>
    </lineage>
</organism>
<dbReference type="Gene3D" id="3.40.50.850">
    <property type="entry name" value="Isochorismatase-like"/>
    <property type="match status" value="1"/>
</dbReference>
<dbReference type="GO" id="GO:0019363">
    <property type="term" value="P:pyridine nucleotide biosynthetic process"/>
    <property type="evidence" value="ECO:0007669"/>
    <property type="project" value="UniProtKB-KW"/>
</dbReference>
<evidence type="ECO:0000313" key="9">
    <source>
        <dbReference type="EMBL" id="EFC36219.1"/>
    </source>
</evidence>
<dbReference type="eggNOG" id="KOG4003">
    <property type="taxonomic scope" value="Eukaryota"/>
</dbReference>
<dbReference type="PANTHER" id="PTHR11080">
    <property type="entry name" value="PYRAZINAMIDASE/NICOTINAMIDASE"/>
    <property type="match status" value="1"/>
</dbReference>
<dbReference type="SUPFAM" id="SSF52499">
    <property type="entry name" value="Isochorismatase-like hydrolases"/>
    <property type="match status" value="1"/>
</dbReference>
<accession>D2W3Y7</accession>
<keyword evidence="10" id="KW-1185">Reference proteome</keyword>
<evidence type="ECO:0000256" key="2">
    <source>
        <dbReference type="ARBA" id="ARBA00022642"/>
    </source>
</evidence>
<gene>
    <name evidence="9" type="ORF">NAEGRDRAFT_60047</name>
</gene>
<dbReference type="STRING" id="5762.D2W3Y7"/>
<dbReference type="GeneID" id="8860889"/>
<dbReference type="CDD" id="cd01011">
    <property type="entry name" value="nicotinamidase"/>
    <property type="match status" value="1"/>
</dbReference>
<evidence type="ECO:0000256" key="3">
    <source>
        <dbReference type="ARBA" id="ARBA00022723"/>
    </source>
</evidence>
<dbReference type="OMA" id="DFVDSWP"/>
<sequence>MTTTYNLHLNNGFAVEQPTPRRIRKRALIIVDVQNDFLEGGSLAVDNANDVIEVFNNIRQSVNWDLIVLTQDFHPRNHISFAVNHDMPVMSTKIMEDGTEQIMWPVHCVQGTRGAEFHPDLIVEDDDIVVEKGCNTNVDSYSGFFDNNKKHQTKLDEILKSHGITDTYIAGVALDVCVKYTSLDSVSLGYNTFLIKDASRGVSQDSVKIALQEMKEASVHIVNSEDIV</sequence>
<keyword evidence="2" id="KW-0662">Pyridine nucleotide biosynthesis</keyword>
<dbReference type="RefSeq" id="XP_002668963.1">
    <property type="nucleotide sequence ID" value="XM_002668917.1"/>
</dbReference>
<dbReference type="AlphaFoldDB" id="D2W3Y7"/>
<reference evidence="9 10" key="1">
    <citation type="journal article" date="2010" name="Cell">
        <title>The genome of Naegleria gruberi illuminates early eukaryotic versatility.</title>
        <authorList>
            <person name="Fritz-Laylin L.K."/>
            <person name="Prochnik S.E."/>
            <person name="Ginger M.L."/>
            <person name="Dacks J.B."/>
            <person name="Carpenter M.L."/>
            <person name="Field M.C."/>
            <person name="Kuo A."/>
            <person name="Paredez A."/>
            <person name="Chapman J."/>
            <person name="Pham J."/>
            <person name="Shu S."/>
            <person name="Neupane R."/>
            <person name="Cipriano M."/>
            <person name="Mancuso J."/>
            <person name="Tu H."/>
            <person name="Salamov A."/>
            <person name="Lindquist E."/>
            <person name="Shapiro H."/>
            <person name="Lucas S."/>
            <person name="Grigoriev I.V."/>
            <person name="Cande W.Z."/>
            <person name="Fulton C."/>
            <person name="Rokhsar D.S."/>
            <person name="Dawson S.C."/>
        </authorList>
    </citation>
    <scope>NUCLEOTIDE SEQUENCE [LARGE SCALE GENOMIC DNA]</scope>
    <source>
        <strain evidence="9 10">NEG-M</strain>
    </source>
</reference>
<dbReference type="InterPro" id="IPR036380">
    <property type="entry name" value="Isochorismatase-like_sf"/>
</dbReference>
<dbReference type="PANTHER" id="PTHR11080:SF2">
    <property type="entry name" value="LD05707P"/>
    <property type="match status" value="1"/>
</dbReference>
<dbReference type="InParanoid" id="D2W3Y7"/>
<evidence type="ECO:0000313" key="10">
    <source>
        <dbReference type="Proteomes" id="UP000006671"/>
    </source>
</evidence>
<evidence type="ECO:0000256" key="7">
    <source>
        <dbReference type="ARBA" id="ARBA00043224"/>
    </source>
</evidence>
<feature type="domain" description="Isochorismatase-like" evidence="8">
    <location>
        <begin position="27"/>
        <end position="225"/>
    </location>
</feature>
<name>D2W3Y7_NAEGR</name>
<protein>
    <recommendedName>
        <fullName evidence="6">nicotinamidase</fullName>
        <ecNumber evidence="6">3.5.1.19</ecNumber>
    </recommendedName>
    <alternativeName>
        <fullName evidence="7">Nicotinamide deamidase</fullName>
    </alternativeName>
</protein>
<dbReference type="EC" id="3.5.1.19" evidence="6"/>
<proteinExistence type="inferred from homology"/>
<dbReference type="GO" id="GO:0046872">
    <property type="term" value="F:metal ion binding"/>
    <property type="evidence" value="ECO:0007669"/>
    <property type="project" value="UniProtKB-KW"/>
</dbReference>
<dbReference type="OrthoDB" id="1739143at2759"/>
<evidence type="ECO:0000256" key="5">
    <source>
        <dbReference type="ARBA" id="ARBA00037900"/>
    </source>
</evidence>
<dbReference type="FunFam" id="3.40.50.850:FF:000006">
    <property type="entry name" value="Bifunctional pyrazinamidase/nicotinamidase"/>
    <property type="match status" value="1"/>
</dbReference>
<dbReference type="GO" id="GO:0008936">
    <property type="term" value="F:nicotinamidase activity"/>
    <property type="evidence" value="ECO:0007669"/>
    <property type="project" value="UniProtKB-EC"/>
</dbReference>
<dbReference type="VEuPathDB" id="AmoebaDB:NAEGRDRAFT_60047"/>
<keyword evidence="3" id="KW-0479">Metal-binding</keyword>